<feature type="region of interest" description="Disordered" evidence="1">
    <location>
        <begin position="54"/>
        <end position="96"/>
    </location>
</feature>
<dbReference type="PANTHER" id="PTHR33130:SF43">
    <property type="entry name" value="OS01G0688600 PROTEIN"/>
    <property type="match status" value="1"/>
</dbReference>
<proteinExistence type="predicted"/>
<feature type="compositionally biased region" description="Basic and acidic residues" evidence="1">
    <location>
        <begin position="87"/>
        <end position="96"/>
    </location>
</feature>
<gene>
    <name evidence="2" type="ORF">DCAR_0312852</name>
</gene>
<feature type="compositionally biased region" description="Basic and acidic residues" evidence="1">
    <location>
        <begin position="108"/>
        <end position="122"/>
    </location>
</feature>
<reference evidence="2" key="1">
    <citation type="journal article" date="2016" name="Nat. Genet.">
        <title>A high-quality carrot genome assembly provides new insights into carotenoid accumulation and asterid genome evolution.</title>
        <authorList>
            <person name="Iorizzo M."/>
            <person name="Ellison S."/>
            <person name="Senalik D."/>
            <person name="Zeng P."/>
            <person name="Satapoomin P."/>
            <person name="Huang J."/>
            <person name="Bowman M."/>
            <person name="Iovene M."/>
            <person name="Sanseverino W."/>
            <person name="Cavagnaro P."/>
            <person name="Yildiz M."/>
            <person name="Macko-Podgorni A."/>
            <person name="Moranska E."/>
            <person name="Grzebelus E."/>
            <person name="Grzebelus D."/>
            <person name="Ashrafi H."/>
            <person name="Zheng Z."/>
            <person name="Cheng S."/>
            <person name="Spooner D."/>
            <person name="Van Deynze A."/>
            <person name="Simon P."/>
        </authorList>
    </citation>
    <scope>NUCLEOTIDE SEQUENCE</scope>
    <source>
        <tissue evidence="2">Leaf</tissue>
    </source>
</reference>
<dbReference type="InterPro" id="IPR012438">
    <property type="entry name" value="DUF1639"/>
</dbReference>
<accession>A0AAF0WRQ7</accession>
<dbReference type="AlphaFoldDB" id="A0AAF0WRQ7"/>
<dbReference type="Proteomes" id="UP000077755">
    <property type="component" value="Chromosome 3"/>
</dbReference>
<feature type="compositionally biased region" description="Basic and acidic residues" evidence="1">
    <location>
        <begin position="60"/>
        <end position="73"/>
    </location>
</feature>
<protein>
    <recommendedName>
        <fullName evidence="4">DUF1639 domain-containing protein</fullName>
    </recommendedName>
</protein>
<organism evidence="2 3">
    <name type="scientific">Daucus carota subsp. sativus</name>
    <name type="common">Carrot</name>
    <dbReference type="NCBI Taxonomy" id="79200"/>
    <lineage>
        <taxon>Eukaryota</taxon>
        <taxon>Viridiplantae</taxon>
        <taxon>Streptophyta</taxon>
        <taxon>Embryophyta</taxon>
        <taxon>Tracheophyta</taxon>
        <taxon>Spermatophyta</taxon>
        <taxon>Magnoliopsida</taxon>
        <taxon>eudicotyledons</taxon>
        <taxon>Gunneridae</taxon>
        <taxon>Pentapetalae</taxon>
        <taxon>asterids</taxon>
        <taxon>campanulids</taxon>
        <taxon>Apiales</taxon>
        <taxon>Apiaceae</taxon>
        <taxon>Apioideae</taxon>
        <taxon>Scandiceae</taxon>
        <taxon>Daucinae</taxon>
        <taxon>Daucus</taxon>
        <taxon>Daucus sect. Daucus</taxon>
    </lineage>
</organism>
<evidence type="ECO:0008006" key="4">
    <source>
        <dbReference type="Google" id="ProtNLM"/>
    </source>
</evidence>
<reference evidence="2" key="2">
    <citation type="submission" date="2022-03" db="EMBL/GenBank/DDBJ databases">
        <title>Draft title - Genomic analysis of global carrot germplasm unveils the trajectory of domestication and the origin of high carotenoid orange carrot.</title>
        <authorList>
            <person name="Iorizzo M."/>
            <person name="Ellison S."/>
            <person name="Senalik D."/>
            <person name="Macko-Podgorni A."/>
            <person name="Grzebelus D."/>
            <person name="Bostan H."/>
            <person name="Rolling W."/>
            <person name="Curaba J."/>
            <person name="Simon P."/>
        </authorList>
    </citation>
    <scope>NUCLEOTIDE SEQUENCE</scope>
    <source>
        <tissue evidence="2">Leaf</tissue>
    </source>
</reference>
<name>A0AAF0WRQ7_DAUCS</name>
<feature type="region of interest" description="Disordered" evidence="1">
    <location>
        <begin position="161"/>
        <end position="187"/>
    </location>
</feature>
<evidence type="ECO:0000313" key="2">
    <source>
        <dbReference type="EMBL" id="WOG93566.1"/>
    </source>
</evidence>
<keyword evidence="3" id="KW-1185">Reference proteome</keyword>
<feature type="compositionally biased region" description="Gly residues" evidence="1">
    <location>
        <begin position="166"/>
        <end position="179"/>
    </location>
</feature>
<feature type="region of interest" description="Disordered" evidence="1">
    <location>
        <begin position="108"/>
        <end position="133"/>
    </location>
</feature>
<evidence type="ECO:0000313" key="3">
    <source>
        <dbReference type="Proteomes" id="UP000077755"/>
    </source>
</evidence>
<evidence type="ECO:0000256" key="1">
    <source>
        <dbReference type="SAM" id="MobiDB-lite"/>
    </source>
</evidence>
<sequence length="279" mass="30612">MAYRRERSSSSSSGSREKLHNFTLPGFNWGATRQLRCMKANPNSRILMHPSLSAAPVTDQSREAETEVAHLEQKNSGGELAVSPEKNSGHMEDPVEDLQKGCEEMRVSEMEEKKKGKEKVAEDDGTENKSGGAWTWNLRTRKNACKGSRGNDGDDVMVDVPAEGVVGSGGGGGGGGGSSPGRRMDGRLRGGAGMGAGVERKVERPKFSFTLTKEEIEDDFLLMTGAKPPLKPKTRPKRLQKKLNDLVPGLWLREEITPATYRVRERQSKKVRFMVLSVL</sequence>
<dbReference type="PANTHER" id="PTHR33130">
    <property type="entry name" value="PUTATIVE (DUF1639)-RELATED"/>
    <property type="match status" value="1"/>
</dbReference>
<dbReference type="Pfam" id="PF07797">
    <property type="entry name" value="DUF1639"/>
    <property type="match status" value="1"/>
</dbReference>
<feature type="region of interest" description="Disordered" evidence="1">
    <location>
        <begin position="1"/>
        <end position="25"/>
    </location>
</feature>
<dbReference type="EMBL" id="CP093345">
    <property type="protein sequence ID" value="WOG93566.1"/>
    <property type="molecule type" value="Genomic_DNA"/>
</dbReference>